<dbReference type="EMBL" id="CP071793">
    <property type="protein sequence ID" value="QTD54297.1"/>
    <property type="molecule type" value="Genomic_DNA"/>
</dbReference>
<protein>
    <recommendedName>
        <fullName evidence="6">Holliday junction branch migration complex subunit RuvA</fullName>
    </recommendedName>
</protein>
<evidence type="ECO:0000256" key="5">
    <source>
        <dbReference type="ARBA" id="ARBA00023204"/>
    </source>
</evidence>
<dbReference type="GO" id="GO:0006281">
    <property type="term" value="P:DNA repair"/>
    <property type="evidence" value="ECO:0007669"/>
    <property type="project" value="UniProtKB-UniRule"/>
</dbReference>
<dbReference type="GO" id="GO:0005524">
    <property type="term" value="F:ATP binding"/>
    <property type="evidence" value="ECO:0007669"/>
    <property type="project" value="InterPro"/>
</dbReference>
<dbReference type="SUPFAM" id="SSF50249">
    <property type="entry name" value="Nucleic acid-binding proteins"/>
    <property type="match status" value="1"/>
</dbReference>
<dbReference type="SUPFAM" id="SSF47781">
    <property type="entry name" value="RuvA domain 2-like"/>
    <property type="match status" value="1"/>
</dbReference>
<keyword evidence="2 6" id="KW-0227">DNA damage</keyword>
<organism evidence="8 9">
    <name type="scientific">Sulfidibacter corallicola</name>
    <dbReference type="NCBI Taxonomy" id="2818388"/>
    <lineage>
        <taxon>Bacteria</taxon>
        <taxon>Pseudomonadati</taxon>
        <taxon>Acidobacteriota</taxon>
        <taxon>Holophagae</taxon>
        <taxon>Acanthopleuribacterales</taxon>
        <taxon>Acanthopleuribacteraceae</taxon>
        <taxon>Sulfidibacter</taxon>
    </lineage>
</organism>
<keyword evidence="1 6" id="KW-0963">Cytoplasm</keyword>
<dbReference type="Pfam" id="PF01330">
    <property type="entry name" value="RuvA_N"/>
    <property type="match status" value="1"/>
</dbReference>
<feature type="domain" description="Helix-hairpin-helix DNA-binding motif class 1" evidence="7">
    <location>
        <begin position="73"/>
        <end position="92"/>
    </location>
</feature>
<name>A0A8A4TY88_SULCO</name>
<comment type="caution">
    <text evidence="6">Lacks conserved residue(s) required for the propagation of feature annotation.</text>
</comment>
<sequence length="202" mass="22176">MIGFLRGSLLATEAQSVLIDVGGVGYEVFVGDSAQTVKVAVGEELVLWVYTYVREDQITLFGFSEPVVKKIFLVLIGVNGIGPKLAMSVVSTLGPNELFDAVLLGNNKMLCTVPGVGRKVADRMILELKDKLAPLIENHQHRQASEPGEAREWKDLMDALAGLGFSDQKIRNVLKLAREEFAGKPIDINQLLKFSLKKIKHC</sequence>
<evidence type="ECO:0000256" key="6">
    <source>
        <dbReference type="HAMAP-Rule" id="MF_00031"/>
    </source>
</evidence>
<dbReference type="InterPro" id="IPR012340">
    <property type="entry name" value="NA-bd_OB-fold"/>
</dbReference>
<dbReference type="GO" id="GO:0009379">
    <property type="term" value="C:Holliday junction helicase complex"/>
    <property type="evidence" value="ECO:0007669"/>
    <property type="project" value="InterPro"/>
</dbReference>
<comment type="function">
    <text evidence="6">The RuvA-RuvB-RuvC complex processes Holliday junction (HJ) DNA during genetic recombination and DNA repair, while the RuvA-RuvB complex plays an important role in the rescue of blocked DNA replication forks via replication fork reversal (RFR). RuvA specifically binds to HJ cruciform DNA, conferring on it an open structure. The RuvB hexamer acts as an ATP-dependent pump, pulling dsDNA into and through the RuvAB complex. HJ branch migration allows RuvC to scan DNA until it finds its consensus sequence, where it cleaves and resolves the cruciform DNA.</text>
</comment>
<comment type="domain">
    <text evidence="6">Has three domains with a flexible linker between the domains II and III and assumes an 'L' shape. Domain III is highly mobile and contacts RuvB.</text>
</comment>
<evidence type="ECO:0000256" key="2">
    <source>
        <dbReference type="ARBA" id="ARBA00022763"/>
    </source>
</evidence>
<keyword evidence="4 6" id="KW-0233">DNA recombination</keyword>
<keyword evidence="5 6" id="KW-0234">DNA repair</keyword>
<dbReference type="InterPro" id="IPR013849">
    <property type="entry name" value="DNA_helicase_Holl-junc_RuvA_I"/>
</dbReference>
<comment type="similarity">
    <text evidence="6">Belongs to the RuvA family.</text>
</comment>
<evidence type="ECO:0000313" key="8">
    <source>
        <dbReference type="EMBL" id="QTD54297.1"/>
    </source>
</evidence>
<dbReference type="InterPro" id="IPR003583">
    <property type="entry name" value="Hlx-hairpin-Hlx_DNA-bd_motif"/>
</dbReference>
<evidence type="ECO:0000256" key="4">
    <source>
        <dbReference type="ARBA" id="ARBA00023172"/>
    </source>
</evidence>
<dbReference type="InterPro" id="IPR000085">
    <property type="entry name" value="RuvA"/>
</dbReference>
<feature type="region of interest" description="Domain I" evidence="6">
    <location>
        <begin position="1"/>
        <end position="64"/>
    </location>
</feature>
<keyword evidence="9" id="KW-1185">Reference proteome</keyword>
<proteinExistence type="inferred from homology"/>
<dbReference type="GO" id="GO:0000400">
    <property type="term" value="F:four-way junction DNA binding"/>
    <property type="evidence" value="ECO:0007669"/>
    <property type="project" value="UniProtKB-UniRule"/>
</dbReference>
<evidence type="ECO:0000256" key="3">
    <source>
        <dbReference type="ARBA" id="ARBA00023125"/>
    </source>
</evidence>
<dbReference type="CDD" id="cd14332">
    <property type="entry name" value="UBA_RuvA_C"/>
    <property type="match status" value="1"/>
</dbReference>
<dbReference type="HAMAP" id="MF_00031">
    <property type="entry name" value="DNA_HJ_migration_RuvA"/>
    <property type="match status" value="1"/>
</dbReference>
<dbReference type="InterPro" id="IPR011114">
    <property type="entry name" value="RuvA_C"/>
</dbReference>
<evidence type="ECO:0000259" key="7">
    <source>
        <dbReference type="SMART" id="SM00278"/>
    </source>
</evidence>
<dbReference type="GO" id="GO:0009378">
    <property type="term" value="F:four-way junction helicase activity"/>
    <property type="evidence" value="ECO:0007669"/>
    <property type="project" value="InterPro"/>
</dbReference>
<dbReference type="Proteomes" id="UP000663929">
    <property type="component" value="Chromosome"/>
</dbReference>
<reference evidence="8" key="1">
    <citation type="submission" date="2021-03" db="EMBL/GenBank/DDBJ databases">
        <title>Acanthopleuribacteraceae sp. M133.</title>
        <authorList>
            <person name="Wang G."/>
        </authorList>
    </citation>
    <scope>NUCLEOTIDE SEQUENCE</scope>
    <source>
        <strain evidence="8">M133</strain>
    </source>
</reference>
<dbReference type="NCBIfam" id="TIGR00084">
    <property type="entry name" value="ruvA"/>
    <property type="match status" value="1"/>
</dbReference>
<dbReference type="KEGG" id="scor:J3U87_17775"/>
<gene>
    <name evidence="6 8" type="primary">ruvA</name>
    <name evidence="8" type="ORF">J3U87_17775</name>
</gene>
<dbReference type="Pfam" id="PF14520">
    <property type="entry name" value="HHH_5"/>
    <property type="match status" value="1"/>
</dbReference>
<dbReference type="InterPro" id="IPR010994">
    <property type="entry name" value="RuvA_2-like"/>
</dbReference>
<dbReference type="AlphaFoldDB" id="A0A8A4TY88"/>
<dbReference type="GO" id="GO:0048476">
    <property type="term" value="C:Holliday junction resolvase complex"/>
    <property type="evidence" value="ECO:0007669"/>
    <property type="project" value="UniProtKB-UniRule"/>
</dbReference>
<feature type="domain" description="Helix-hairpin-helix DNA-binding motif class 1" evidence="7">
    <location>
        <begin position="108"/>
        <end position="127"/>
    </location>
</feature>
<accession>A0A8A4TY88</accession>
<evidence type="ECO:0000313" key="9">
    <source>
        <dbReference type="Proteomes" id="UP000663929"/>
    </source>
</evidence>
<feature type="region of interest" description="Domain III" evidence="6">
    <location>
        <begin position="149"/>
        <end position="202"/>
    </location>
</feature>
<dbReference type="SMART" id="SM00278">
    <property type="entry name" value="HhH1"/>
    <property type="match status" value="2"/>
</dbReference>
<dbReference type="Gene3D" id="1.10.150.20">
    <property type="entry name" value="5' to 3' exonuclease, C-terminal subdomain"/>
    <property type="match status" value="1"/>
</dbReference>
<keyword evidence="3 6" id="KW-0238">DNA-binding</keyword>
<dbReference type="GO" id="GO:0005737">
    <property type="term" value="C:cytoplasm"/>
    <property type="evidence" value="ECO:0007669"/>
    <property type="project" value="UniProtKB-SubCell"/>
</dbReference>
<dbReference type="Gene3D" id="2.40.50.140">
    <property type="entry name" value="Nucleic acid-binding proteins"/>
    <property type="match status" value="1"/>
</dbReference>
<evidence type="ECO:0000256" key="1">
    <source>
        <dbReference type="ARBA" id="ARBA00022490"/>
    </source>
</evidence>
<comment type="subunit">
    <text evidence="6">Homotetramer. Forms an RuvA(8)-RuvB(12)-Holliday junction (HJ) complex. HJ DNA is sandwiched between 2 RuvA tetramers; dsDNA enters through RuvA and exits via RuvB. An RuvB hexamer assembles on each DNA strand where it exits the tetramer. Each RuvB hexamer is contacted by two RuvA subunits (via domain III) on 2 adjacent RuvB subunits; this complex drives branch migration. In the full resolvosome a probable DNA-RuvA(4)-RuvB(12)-RuvC(2) complex forms which resolves the HJ.</text>
</comment>
<comment type="subcellular location">
    <subcellularLocation>
        <location evidence="6">Cytoplasm</location>
    </subcellularLocation>
</comment>
<dbReference type="RefSeq" id="WP_237384393.1">
    <property type="nucleotide sequence ID" value="NZ_CP071793.1"/>
</dbReference>
<dbReference type="GO" id="GO:0006310">
    <property type="term" value="P:DNA recombination"/>
    <property type="evidence" value="ECO:0007669"/>
    <property type="project" value="UniProtKB-UniRule"/>
</dbReference>